<dbReference type="AlphaFoldDB" id="B9XS43"/>
<sequence precursor="true">MLIWILALVFLGMAGYAGYALGAIRAAATLVGLLISTVLAFPLGKLLHGLLATCGIKNPFFIYLLAPVIVFLILLTVFKAIGFSVHHKVDHYYKHKAGDLRMGLFERLNHRVGACIGVVNAAIYLILLCLPIYVFSYATVQVADDNASWSMKMLNTLGHHVRASGMAKIDAAIDPLPETYYQTSDLMGLVYHNDLLESRLSRYPAFLMLGEKAEFQDIGNDKEFTELRLKQPSISEIVNHPKAQAILGNPDMLKEIWGILVPNITDLDNFLKTGQSAKYGDQKLLGRWDFNLNGALALMKQSNPNYGSTEMQKRRRVLFLTMAKTVLIAAPDKQVIVKDVGELHANTNPKLAPTVSMQKLEGQWEGDGSKYTITISSPKKQTFTAEIQGERMTVTGGDLLMSFEHEM</sequence>
<evidence type="ECO:0000313" key="2">
    <source>
        <dbReference type="EMBL" id="EEF57339.1"/>
    </source>
</evidence>
<name>B9XS43_PEDPL</name>
<gene>
    <name evidence="2" type="ORF">Cflav_PD0454</name>
</gene>
<protein>
    <recommendedName>
        <fullName evidence="4">CvpA family protein</fullName>
    </recommendedName>
</protein>
<reference evidence="2 3" key="1">
    <citation type="journal article" date="2011" name="J. Bacteriol.">
        <title>Genome sequence of 'Pedosphaera parvula' Ellin514, an aerobic Verrucomicrobial isolate from pasture soil.</title>
        <authorList>
            <person name="Kant R."/>
            <person name="van Passel M.W."/>
            <person name="Sangwan P."/>
            <person name="Palva A."/>
            <person name="Lucas S."/>
            <person name="Copeland A."/>
            <person name="Lapidus A."/>
            <person name="Glavina Del Rio T."/>
            <person name="Dalin E."/>
            <person name="Tice H."/>
            <person name="Bruce D."/>
            <person name="Goodwin L."/>
            <person name="Pitluck S."/>
            <person name="Chertkov O."/>
            <person name="Larimer F.W."/>
            <person name="Land M.L."/>
            <person name="Hauser L."/>
            <person name="Brettin T.S."/>
            <person name="Detter J.C."/>
            <person name="Han S."/>
            <person name="de Vos W.M."/>
            <person name="Janssen P.H."/>
            <person name="Smidt H."/>
        </authorList>
    </citation>
    <scope>NUCLEOTIDE SEQUENCE [LARGE SCALE GENOMIC DNA]</scope>
    <source>
        <strain evidence="2 3">Ellin514</strain>
    </source>
</reference>
<dbReference type="EMBL" id="ABOX02000073">
    <property type="protein sequence ID" value="EEF57339.1"/>
    <property type="molecule type" value="Genomic_DNA"/>
</dbReference>
<keyword evidence="3" id="KW-1185">Reference proteome</keyword>
<accession>B9XS43</accession>
<keyword evidence="1" id="KW-1133">Transmembrane helix</keyword>
<feature type="transmembrane region" description="Helical" evidence="1">
    <location>
        <begin position="30"/>
        <end position="48"/>
    </location>
</feature>
<feature type="transmembrane region" description="Helical" evidence="1">
    <location>
        <begin position="111"/>
        <end position="135"/>
    </location>
</feature>
<proteinExistence type="predicted"/>
<keyword evidence="1" id="KW-0812">Transmembrane</keyword>
<organism evidence="2 3">
    <name type="scientific">Pedosphaera parvula (strain Ellin514)</name>
    <dbReference type="NCBI Taxonomy" id="320771"/>
    <lineage>
        <taxon>Bacteria</taxon>
        <taxon>Pseudomonadati</taxon>
        <taxon>Verrucomicrobiota</taxon>
        <taxon>Pedosphaerae</taxon>
        <taxon>Pedosphaerales</taxon>
        <taxon>Pedosphaeraceae</taxon>
        <taxon>Pedosphaera</taxon>
    </lineage>
</organism>
<evidence type="ECO:0000256" key="1">
    <source>
        <dbReference type="SAM" id="Phobius"/>
    </source>
</evidence>
<feature type="transmembrane region" description="Helical" evidence="1">
    <location>
        <begin position="60"/>
        <end position="81"/>
    </location>
</feature>
<evidence type="ECO:0008006" key="4">
    <source>
        <dbReference type="Google" id="ProtNLM"/>
    </source>
</evidence>
<dbReference type="Proteomes" id="UP000003688">
    <property type="component" value="Unassembled WGS sequence"/>
</dbReference>
<keyword evidence="1" id="KW-0472">Membrane</keyword>
<evidence type="ECO:0000313" key="3">
    <source>
        <dbReference type="Proteomes" id="UP000003688"/>
    </source>
</evidence>
<comment type="caution">
    <text evidence="2">The sequence shown here is derived from an EMBL/GenBank/DDBJ whole genome shotgun (WGS) entry which is preliminary data.</text>
</comment>